<evidence type="ECO:0000313" key="3">
    <source>
        <dbReference type="Proteomes" id="UP000235672"/>
    </source>
</evidence>
<sequence>MSTEKKRGDSTLSSLPVSRTDLTEEGACAGAGAGADRGETANLSPKIATGTATATLGSNHEVASEPHHSSPLAPSMSVRLVVVFARSGDAEGNTIMSEELSPTLRTLCAARTMLQRASRQSPVPNRVVFAVPTSHTEVVGTRELVAKGGTQSPPRRALLTASSNLRRSQRQRMSNSEPGLPPSYLPDRHELWSRGNPLQKLPGWLVPHINVRRDPELFMQESLVLASTFRVSSSAWLGGPRRRRDCNTGKRWPLCMNMHHQLEFVDEYTIRAARGAICFTLALNTRHVLLQWELRVIVPDNIAHSQVWPASAELRRLQHCTCHHLALCSTHRWDPKVMMRSSALATPLPATIWRRSPAISRGHQARLIGVETISGPCEWVEWMFLRRILT</sequence>
<dbReference type="EMBL" id="KZ613473">
    <property type="protein sequence ID" value="PMD24085.1"/>
    <property type="molecule type" value="Genomic_DNA"/>
</dbReference>
<organism evidence="2 3">
    <name type="scientific">Hyaloscypha hepaticicola</name>
    <dbReference type="NCBI Taxonomy" id="2082293"/>
    <lineage>
        <taxon>Eukaryota</taxon>
        <taxon>Fungi</taxon>
        <taxon>Dikarya</taxon>
        <taxon>Ascomycota</taxon>
        <taxon>Pezizomycotina</taxon>
        <taxon>Leotiomycetes</taxon>
        <taxon>Helotiales</taxon>
        <taxon>Hyaloscyphaceae</taxon>
        <taxon>Hyaloscypha</taxon>
    </lineage>
</organism>
<feature type="region of interest" description="Disordered" evidence="1">
    <location>
        <begin position="1"/>
        <end position="23"/>
    </location>
</feature>
<protein>
    <submittedName>
        <fullName evidence="2">Uncharacterized protein</fullName>
    </submittedName>
</protein>
<dbReference type="AlphaFoldDB" id="A0A2J6QCV6"/>
<proteinExistence type="predicted"/>
<feature type="region of interest" description="Disordered" evidence="1">
    <location>
        <begin position="162"/>
        <end position="182"/>
    </location>
</feature>
<feature type="compositionally biased region" description="Polar residues" evidence="1">
    <location>
        <begin position="162"/>
        <end position="177"/>
    </location>
</feature>
<evidence type="ECO:0000313" key="2">
    <source>
        <dbReference type="EMBL" id="PMD24085.1"/>
    </source>
</evidence>
<dbReference type="Proteomes" id="UP000235672">
    <property type="component" value="Unassembled WGS sequence"/>
</dbReference>
<gene>
    <name evidence="2" type="ORF">NA56DRAFT_700552</name>
</gene>
<evidence type="ECO:0000256" key="1">
    <source>
        <dbReference type="SAM" id="MobiDB-lite"/>
    </source>
</evidence>
<accession>A0A2J6QCV6</accession>
<reference evidence="2 3" key="1">
    <citation type="submission" date="2016-05" db="EMBL/GenBank/DDBJ databases">
        <title>A degradative enzymes factory behind the ericoid mycorrhizal symbiosis.</title>
        <authorList>
            <consortium name="DOE Joint Genome Institute"/>
            <person name="Martino E."/>
            <person name="Morin E."/>
            <person name="Grelet G."/>
            <person name="Kuo A."/>
            <person name="Kohler A."/>
            <person name="Daghino S."/>
            <person name="Barry K."/>
            <person name="Choi C."/>
            <person name="Cichocki N."/>
            <person name="Clum A."/>
            <person name="Copeland A."/>
            <person name="Hainaut M."/>
            <person name="Haridas S."/>
            <person name="Labutti K."/>
            <person name="Lindquist E."/>
            <person name="Lipzen A."/>
            <person name="Khouja H.-R."/>
            <person name="Murat C."/>
            <person name="Ohm R."/>
            <person name="Olson A."/>
            <person name="Spatafora J."/>
            <person name="Veneault-Fourrey C."/>
            <person name="Henrissat B."/>
            <person name="Grigoriev I."/>
            <person name="Martin F."/>
            <person name="Perotto S."/>
        </authorList>
    </citation>
    <scope>NUCLEOTIDE SEQUENCE [LARGE SCALE GENOMIC DNA]</scope>
    <source>
        <strain evidence="2 3">UAMH 7357</strain>
    </source>
</reference>
<keyword evidence="3" id="KW-1185">Reference proteome</keyword>
<name>A0A2J6QCV6_9HELO</name>